<evidence type="ECO:0000313" key="8">
    <source>
        <dbReference type="Proteomes" id="UP000053433"/>
    </source>
</evidence>
<evidence type="ECO:0000256" key="2">
    <source>
        <dbReference type="ARBA" id="ARBA00022729"/>
    </source>
</evidence>
<dbReference type="Gene3D" id="3.40.190.10">
    <property type="entry name" value="Periplasmic binding protein-like II"/>
    <property type="match status" value="2"/>
</dbReference>
<evidence type="ECO:0000256" key="5">
    <source>
        <dbReference type="ARBA" id="ARBA00023288"/>
    </source>
</evidence>
<evidence type="ECO:0000256" key="3">
    <source>
        <dbReference type="ARBA" id="ARBA00023136"/>
    </source>
</evidence>
<feature type="chain" id="PRO_5039287874" description="Extracellular solute-binding protein" evidence="6">
    <location>
        <begin position="24"/>
        <end position="533"/>
    </location>
</feature>
<comment type="caution">
    <text evidence="7">The sequence shown here is derived from an EMBL/GenBank/DDBJ whole genome shotgun (WGS) entry which is preliminary data.</text>
</comment>
<keyword evidence="4" id="KW-0564">Palmitate</keyword>
<organism evidence="7 8">
    <name type="scientific">Ruthenibacterium lactatiformans</name>
    <dbReference type="NCBI Taxonomy" id="1550024"/>
    <lineage>
        <taxon>Bacteria</taxon>
        <taxon>Bacillati</taxon>
        <taxon>Bacillota</taxon>
        <taxon>Clostridia</taxon>
        <taxon>Eubacteriales</taxon>
        <taxon>Oscillospiraceae</taxon>
        <taxon>Ruthenibacterium</taxon>
    </lineage>
</organism>
<dbReference type="AlphaFoldDB" id="A0A0W7TQG9"/>
<dbReference type="PROSITE" id="PS51257">
    <property type="entry name" value="PROKAR_LIPOPROTEIN"/>
    <property type="match status" value="1"/>
</dbReference>
<dbReference type="Proteomes" id="UP000053433">
    <property type="component" value="Unassembled WGS sequence"/>
</dbReference>
<gene>
    <name evidence="7" type="ORF">ASJ35_10910</name>
</gene>
<evidence type="ECO:0000313" key="7">
    <source>
        <dbReference type="EMBL" id="KUE76076.1"/>
    </source>
</evidence>
<dbReference type="SUPFAM" id="SSF53850">
    <property type="entry name" value="Periplasmic binding protein-like II"/>
    <property type="match status" value="1"/>
</dbReference>
<keyword evidence="2 6" id="KW-0732">Signal</keyword>
<sequence length="533" mass="59878">MKKHFRKGIALLCSAVLATSLFAGCSSGSSSAAAPGSSSSASASVSNSESGPLFSEPVTFSMLIPSHASWPFQDDWYVIDLVKEYTNVDFNITSVDTEGFSEKLNLTMASGELPDLIYLVGNAAVQQYGPQGAFINILDYIDQMPNFKAWYEENTQYALNFMSADGALYQFPEQGVDETNRRGWLYRADVFEELGLEAPTNKDEFYDVLVKLKEAYPNSYPLAFRSFAGALTQLNMIAPSWGTTFIDTGDNRFLGYDYDSGEWSFGPTSPEFKEMLEFYNKLYEEGLLLPNFLTIDTKGWQDVIANSDSFITIDYLSRIDFFNSSMRETDPDFTFAYMAPPAFGEKGVDKFAFSAKGVYGFVVSSQTKHLDEVLAYIDWMYSDEGRELLTWGRPDELYNEAADGTRTWKNFTAAADMKQNTGLETFGFYQLYNFDGELATFTEECRAATEEARNYDLAQQPILAYNEEEQEVVNTIGLNIQTFVNEQISKFMLGERSFDTWDAYVDEVNSLGLDKLKAIHESSYARVLAAQQG</sequence>
<dbReference type="Pfam" id="PF01547">
    <property type="entry name" value="SBP_bac_1"/>
    <property type="match status" value="1"/>
</dbReference>
<keyword evidence="3" id="KW-0472">Membrane</keyword>
<feature type="signal peptide" evidence="6">
    <location>
        <begin position="1"/>
        <end position="23"/>
    </location>
</feature>
<name>A0A0W7TQG9_9FIRM</name>
<reference evidence="7 8" key="1">
    <citation type="submission" date="2015-10" db="EMBL/GenBank/DDBJ databases">
        <title>A novel member of the family Ruminococcaceae isolated from human faeces.</title>
        <authorList>
            <person name="Shkoporov A.N."/>
            <person name="Chaplin A.V."/>
            <person name="Motuzova O.V."/>
            <person name="Kafarskaia L.I."/>
            <person name="Efimov B.A."/>
        </authorList>
    </citation>
    <scope>NUCLEOTIDE SEQUENCE [LARGE SCALE GENOMIC DNA]</scope>
    <source>
        <strain evidence="7 8">668</strain>
    </source>
</reference>
<dbReference type="InterPro" id="IPR006059">
    <property type="entry name" value="SBP"/>
</dbReference>
<keyword evidence="1" id="KW-1003">Cell membrane</keyword>
<evidence type="ECO:0000256" key="6">
    <source>
        <dbReference type="SAM" id="SignalP"/>
    </source>
</evidence>
<dbReference type="EMBL" id="LMUA01000013">
    <property type="protein sequence ID" value="KUE76076.1"/>
    <property type="molecule type" value="Genomic_DNA"/>
</dbReference>
<accession>A0A0W7TQG9</accession>
<keyword evidence="5" id="KW-0449">Lipoprotein</keyword>
<evidence type="ECO:0008006" key="9">
    <source>
        <dbReference type="Google" id="ProtNLM"/>
    </source>
</evidence>
<dbReference type="InterPro" id="IPR050490">
    <property type="entry name" value="Bact_solute-bd_prot1"/>
</dbReference>
<evidence type="ECO:0000256" key="4">
    <source>
        <dbReference type="ARBA" id="ARBA00023139"/>
    </source>
</evidence>
<evidence type="ECO:0000256" key="1">
    <source>
        <dbReference type="ARBA" id="ARBA00022475"/>
    </source>
</evidence>
<proteinExistence type="predicted"/>
<dbReference type="PANTHER" id="PTHR43649">
    <property type="entry name" value="ARABINOSE-BINDING PROTEIN-RELATED"/>
    <property type="match status" value="1"/>
</dbReference>
<dbReference type="PANTHER" id="PTHR43649:SF33">
    <property type="entry name" value="POLYGALACTURONAN_RHAMNOGALACTURONAN-BINDING PROTEIN YTCQ"/>
    <property type="match status" value="1"/>
</dbReference>
<protein>
    <recommendedName>
        <fullName evidence="9">Extracellular solute-binding protein</fullName>
    </recommendedName>
</protein>